<dbReference type="eggNOG" id="COG0513">
    <property type="taxonomic scope" value="Bacteria"/>
</dbReference>
<keyword evidence="2 10" id="KW-0378">Hydrolase</keyword>
<proteinExistence type="predicted"/>
<dbReference type="InterPro" id="IPR014001">
    <property type="entry name" value="Helicase_ATP-bd"/>
</dbReference>
<dbReference type="GO" id="GO:0033592">
    <property type="term" value="F:RNA strand annealing activity"/>
    <property type="evidence" value="ECO:0007669"/>
    <property type="project" value="TreeGrafter"/>
</dbReference>
<evidence type="ECO:0000256" key="4">
    <source>
        <dbReference type="ARBA" id="ARBA00022840"/>
    </source>
</evidence>
<dbReference type="Pfam" id="PF00270">
    <property type="entry name" value="DEAD"/>
    <property type="match status" value="1"/>
</dbReference>
<dbReference type="Proteomes" id="UP000005707">
    <property type="component" value="Unassembled WGS sequence"/>
</dbReference>
<gene>
    <name evidence="10" type="primary">cshB</name>
    <name evidence="10" type="ORF">HLPCO_000479</name>
</gene>
<feature type="domain" description="DEAD-box RNA helicase Q" evidence="9">
    <location>
        <begin position="1"/>
        <end position="29"/>
    </location>
</feature>
<dbReference type="AlphaFoldDB" id="U2EFW1"/>
<evidence type="ECO:0000259" key="9">
    <source>
        <dbReference type="PROSITE" id="PS51195"/>
    </source>
</evidence>
<evidence type="ECO:0000256" key="5">
    <source>
        <dbReference type="PROSITE-ProRule" id="PRU00552"/>
    </source>
</evidence>
<evidence type="ECO:0000259" key="8">
    <source>
        <dbReference type="PROSITE" id="PS51194"/>
    </source>
</evidence>
<protein>
    <submittedName>
        <fullName evidence="10">DEAD-box ATP-dependent RNA helicase CshB protein</fullName>
        <ecNumber evidence="10">3.6.4.13</ecNumber>
    </submittedName>
</protein>
<reference evidence="10 11" key="1">
    <citation type="journal article" date="2011" name="J. Bacteriol.">
        <title>Genome sequence of Haloplasma contractile, an unusual contractile bacterium from a deep-sea anoxic brine lake.</title>
        <authorList>
            <person name="Antunes A."/>
            <person name="Alam I."/>
            <person name="El Dorry H."/>
            <person name="Siam R."/>
            <person name="Robertson A."/>
            <person name="Bajic V.B."/>
            <person name="Stingl U."/>
        </authorList>
    </citation>
    <scope>NUCLEOTIDE SEQUENCE [LARGE SCALE GENOMIC DNA]</scope>
    <source>
        <strain evidence="10 11">SSD-17B</strain>
    </source>
</reference>
<organism evidence="10 11">
    <name type="scientific">Haloplasma contractile SSD-17B</name>
    <dbReference type="NCBI Taxonomy" id="1033810"/>
    <lineage>
        <taxon>Bacteria</taxon>
        <taxon>Bacillati</taxon>
        <taxon>Mycoplasmatota</taxon>
        <taxon>Mollicutes</taxon>
        <taxon>Haloplasmatales</taxon>
        <taxon>Haloplasmataceae</taxon>
        <taxon>Haloplasma</taxon>
    </lineage>
</organism>
<dbReference type="GO" id="GO:0009409">
    <property type="term" value="P:response to cold"/>
    <property type="evidence" value="ECO:0007669"/>
    <property type="project" value="TreeGrafter"/>
</dbReference>
<dbReference type="GO" id="GO:0003724">
    <property type="term" value="F:RNA helicase activity"/>
    <property type="evidence" value="ECO:0007669"/>
    <property type="project" value="UniProtKB-EC"/>
</dbReference>
<dbReference type="PROSITE" id="PS51192">
    <property type="entry name" value="HELICASE_ATP_BIND_1"/>
    <property type="match status" value="1"/>
</dbReference>
<dbReference type="GO" id="GO:0005524">
    <property type="term" value="F:ATP binding"/>
    <property type="evidence" value="ECO:0007669"/>
    <property type="project" value="UniProtKB-KW"/>
</dbReference>
<dbReference type="InterPro" id="IPR050547">
    <property type="entry name" value="DEAD_box_RNA_helicases"/>
</dbReference>
<evidence type="ECO:0000256" key="6">
    <source>
        <dbReference type="SAM" id="MobiDB-lite"/>
    </source>
</evidence>
<dbReference type="GO" id="GO:0016787">
    <property type="term" value="F:hydrolase activity"/>
    <property type="evidence" value="ECO:0007669"/>
    <property type="project" value="UniProtKB-KW"/>
</dbReference>
<feature type="domain" description="Helicase C-terminal" evidence="8">
    <location>
        <begin position="233"/>
        <end position="384"/>
    </location>
</feature>
<dbReference type="RefSeq" id="WP_008826081.1">
    <property type="nucleotide sequence ID" value="NZ_AFNU02000001.1"/>
</dbReference>
<dbReference type="InterPro" id="IPR014014">
    <property type="entry name" value="RNA_helicase_DEAD_Q_motif"/>
</dbReference>
<evidence type="ECO:0000313" key="10">
    <source>
        <dbReference type="EMBL" id="ERJ13813.1"/>
    </source>
</evidence>
<dbReference type="Gene3D" id="3.40.50.300">
    <property type="entry name" value="P-loop containing nucleotide triphosphate hydrolases"/>
    <property type="match status" value="2"/>
</dbReference>
<keyword evidence="3 10" id="KW-0347">Helicase</keyword>
<feature type="region of interest" description="Disordered" evidence="6">
    <location>
        <begin position="378"/>
        <end position="412"/>
    </location>
</feature>
<name>U2EFW1_9MOLU</name>
<dbReference type="SMART" id="SM00487">
    <property type="entry name" value="DEXDc"/>
    <property type="match status" value="1"/>
</dbReference>
<dbReference type="EC" id="3.6.4.13" evidence="10"/>
<dbReference type="GO" id="GO:0005829">
    <property type="term" value="C:cytosol"/>
    <property type="evidence" value="ECO:0007669"/>
    <property type="project" value="TreeGrafter"/>
</dbReference>
<dbReference type="FunCoup" id="U2EFW1">
    <property type="interactions" value="16"/>
</dbReference>
<dbReference type="PROSITE" id="PS51195">
    <property type="entry name" value="Q_MOTIF"/>
    <property type="match status" value="1"/>
</dbReference>
<dbReference type="CDD" id="cd00268">
    <property type="entry name" value="DEADc"/>
    <property type="match status" value="1"/>
</dbReference>
<dbReference type="PANTHER" id="PTHR47963">
    <property type="entry name" value="DEAD-BOX ATP-DEPENDENT RNA HELICASE 47, MITOCHONDRIAL"/>
    <property type="match status" value="1"/>
</dbReference>
<dbReference type="GO" id="GO:0005840">
    <property type="term" value="C:ribosome"/>
    <property type="evidence" value="ECO:0007669"/>
    <property type="project" value="TreeGrafter"/>
</dbReference>
<keyword evidence="11" id="KW-1185">Reference proteome</keyword>
<evidence type="ECO:0000259" key="7">
    <source>
        <dbReference type="PROSITE" id="PS51192"/>
    </source>
</evidence>
<dbReference type="SUPFAM" id="SSF52540">
    <property type="entry name" value="P-loop containing nucleoside triphosphate hydrolases"/>
    <property type="match status" value="1"/>
</dbReference>
<evidence type="ECO:0000256" key="1">
    <source>
        <dbReference type="ARBA" id="ARBA00022741"/>
    </source>
</evidence>
<dbReference type="PANTHER" id="PTHR47963:SF1">
    <property type="entry name" value="DEAD-BOX ATP-DEPENDENT RNA HELICASE CSHB"/>
    <property type="match status" value="1"/>
</dbReference>
<dbReference type="SMART" id="SM00490">
    <property type="entry name" value="HELICc"/>
    <property type="match status" value="1"/>
</dbReference>
<evidence type="ECO:0000256" key="3">
    <source>
        <dbReference type="ARBA" id="ARBA00022806"/>
    </source>
</evidence>
<reference evidence="10 11" key="2">
    <citation type="journal article" date="2013" name="PLoS ONE">
        <title>INDIGO - INtegrated Data Warehouse of MIcrobial GenOmes with Examples from the Red Sea Extremophiles.</title>
        <authorList>
            <person name="Alam I."/>
            <person name="Antunes A."/>
            <person name="Kamau A.A."/>
            <person name="Ba Alawi W."/>
            <person name="Kalkatawi M."/>
            <person name="Stingl U."/>
            <person name="Bajic V.B."/>
        </authorList>
    </citation>
    <scope>NUCLEOTIDE SEQUENCE [LARGE SCALE GENOMIC DNA]</scope>
    <source>
        <strain evidence="10 11">SSD-17B</strain>
    </source>
</reference>
<comment type="caution">
    <text evidence="10">The sequence shown here is derived from an EMBL/GenBank/DDBJ whole genome shotgun (WGS) entry which is preliminary data.</text>
</comment>
<dbReference type="Pfam" id="PF00271">
    <property type="entry name" value="Helicase_C"/>
    <property type="match status" value="1"/>
</dbReference>
<dbReference type="InterPro" id="IPR027417">
    <property type="entry name" value="P-loop_NTPase"/>
</dbReference>
<feature type="compositionally biased region" description="Basic and acidic residues" evidence="6">
    <location>
        <begin position="388"/>
        <end position="398"/>
    </location>
</feature>
<feature type="compositionally biased region" description="Basic residues" evidence="6">
    <location>
        <begin position="399"/>
        <end position="412"/>
    </location>
</feature>
<dbReference type="InterPro" id="IPR044742">
    <property type="entry name" value="DEAD/DEAH_RhlB"/>
</dbReference>
<dbReference type="InterPro" id="IPR011545">
    <property type="entry name" value="DEAD/DEAH_box_helicase_dom"/>
</dbReference>
<evidence type="ECO:0000256" key="2">
    <source>
        <dbReference type="ARBA" id="ARBA00022801"/>
    </source>
</evidence>
<dbReference type="EMBL" id="AFNU02000001">
    <property type="protein sequence ID" value="ERJ13813.1"/>
    <property type="molecule type" value="Genomic_DNA"/>
</dbReference>
<keyword evidence="4" id="KW-0067">ATP-binding</keyword>
<dbReference type="InterPro" id="IPR001650">
    <property type="entry name" value="Helicase_C-like"/>
</dbReference>
<sequence>MEFKDFGFKPFIYDALNALKFEEPTKIQQEVIPLIQKGKDVIGQSQTGSGKSHAFLLPLINELVPNKGEVQYVITTPTRELAEQIHNMTTEIVKHSEVDFKVKRYVGGRDRDKELAWLENNQPDIVIGTPGRIWDLSIKEKKLLIYKTKYFVVDEADMTLEAGFLKEIDNMAGTMDENLQMMVFSATIPEQLKPFLKKYMKVPIHIDLTDQNVTPVKLVHNLMPTRNRDKNKMLINIFNVINPFLAIIFTNTRKDASEVANFLRDKGMKVGEIHGDLTSRNRSRMMREIRDLKYQYIVATDIAARGIDIEGVSHIINYSLPSDPEFYIHRSGRTSRKNTEGLVISLYDREDDDYLSRLEKRGIKFNYIDISKKEFVPTKERNKRKTREKKEMSEIEKKARGKVKKKKRVAPGYKKKYKWKVENEMKKMNKRKRRK</sequence>
<dbReference type="PROSITE" id="PS51194">
    <property type="entry name" value="HELICASE_CTER"/>
    <property type="match status" value="1"/>
</dbReference>
<keyword evidence="1" id="KW-0547">Nucleotide-binding</keyword>
<evidence type="ECO:0000313" key="11">
    <source>
        <dbReference type="Proteomes" id="UP000005707"/>
    </source>
</evidence>
<feature type="domain" description="Helicase ATP-binding" evidence="7">
    <location>
        <begin position="32"/>
        <end position="206"/>
    </location>
</feature>
<dbReference type="STRING" id="1033810.HLPCO_000479"/>
<feature type="short sequence motif" description="Q motif" evidence="5">
    <location>
        <begin position="1"/>
        <end position="29"/>
    </location>
</feature>
<dbReference type="CDD" id="cd18787">
    <property type="entry name" value="SF2_C_DEAD"/>
    <property type="match status" value="1"/>
</dbReference>
<dbReference type="InParanoid" id="U2EFW1"/>
<accession>U2EFW1</accession>